<gene>
    <name evidence="1" type="ORF">CMC5_020670</name>
</gene>
<name>A0A0K1EAN9_CHOCO</name>
<accession>A0A0K1EAN9</accession>
<dbReference type="EMBL" id="CP012159">
    <property type="protein sequence ID" value="AKT37924.1"/>
    <property type="molecule type" value="Genomic_DNA"/>
</dbReference>
<reference evidence="1 2" key="1">
    <citation type="submission" date="2015-07" db="EMBL/GenBank/DDBJ databases">
        <title>Genome analysis of myxobacterium Chondromyces crocatus Cm c5 reveals a high potential for natural compound synthesis and the genetic basis for the loss of fruiting body formation.</title>
        <authorList>
            <person name="Zaburannyi N."/>
            <person name="Bunk B."/>
            <person name="Maier J."/>
            <person name="Overmann J."/>
            <person name="Mueller R."/>
        </authorList>
    </citation>
    <scope>NUCLEOTIDE SEQUENCE [LARGE SCALE GENOMIC DNA]</scope>
    <source>
        <strain evidence="1 2">Cm c5</strain>
    </source>
</reference>
<dbReference type="AlphaFoldDB" id="A0A0K1EAN9"/>
<evidence type="ECO:0008006" key="3">
    <source>
        <dbReference type="Google" id="ProtNLM"/>
    </source>
</evidence>
<proteinExistence type="predicted"/>
<sequence length="134" mass="14109">MSQGKLFQAAVVALAGFSVVGCVPDFDTLEVEFDAPPPFEATFSQEGLSMVHGTAIAVTVTALADDEELDGRLLLDAFPLVRVLERENDDETSTEPRSFVLLAEDVGSGRMGVSIAGRSGLVSIPVTVSPQQSP</sequence>
<dbReference type="RefSeq" id="WP_050430224.1">
    <property type="nucleotide sequence ID" value="NZ_CP012159.1"/>
</dbReference>
<organism evidence="1 2">
    <name type="scientific">Chondromyces crocatus</name>
    <dbReference type="NCBI Taxonomy" id="52"/>
    <lineage>
        <taxon>Bacteria</taxon>
        <taxon>Pseudomonadati</taxon>
        <taxon>Myxococcota</taxon>
        <taxon>Polyangia</taxon>
        <taxon>Polyangiales</taxon>
        <taxon>Polyangiaceae</taxon>
        <taxon>Chondromyces</taxon>
    </lineage>
</organism>
<protein>
    <recommendedName>
        <fullName evidence="3">Lipoprotein</fullName>
    </recommendedName>
</protein>
<dbReference type="STRING" id="52.CMC5_020670"/>
<dbReference type="PROSITE" id="PS51257">
    <property type="entry name" value="PROKAR_LIPOPROTEIN"/>
    <property type="match status" value="1"/>
</dbReference>
<dbReference type="Proteomes" id="UP000067626">
    <property type="component" value="Chromosome"/>
</dbReference>
<evidence type="ECO:0000313" key="1">
    <source>
        <dbReference type="EMBL" id="AKT37924.1"/>
    </source>
</evidence>
<dbReference type="KEGG" id="ccro:CMC5_020670"/>
<keyword evidence="2" id="KW-1185">Reference proteome</keyword>
<evidence type="ECO:0000313" key="2">
    <source>
        <dbReference type="Proteomes" id="UP000067626"/>
    </source>
</evidence>